<dbReference type="GO" id="GO:0046872">
    <property type="term" value="F:metal ion binding"/>
    <property type="evidence" value="ECO:0007669"/>
    <property type="project" value="UniProtKB-UniRule"/>
</dbReference>
<feature type="active site" description="Proton acceptor" evidence="9">
    <location>
        <position position="129"/>
    </location>
</feature>
<dbReference type="PANTHER" id="PTHR20275">
    <property type="entry name" value="NAD KINASE"/>
    <property type="match status" value="1"/>
</dbReference>
<dbReference type="AlphaFoldDB" id="A0A495W4I0"/>
<keyword evidence="11" id="KW-1185">Reference proteome</keyword>
<keyword evidence="2 9" id="KW-0808">Transferase</keyword>
<keyword evidence="5 9" id="KW-0067">ATP-binding</keyword>
<dbReference type="Proteomes" id="UP000282084">
    <property type="component" value="Unassembled WGS sequence"/>
</dbReference>
<sequence length="354" mass="36375">MTRGGDAVTGNDPTEDAVVGDAVAEVAAVGDDLAGGSVAEVAGVEAAVTAGAAAGDGPTREILLVVHTGRRSNVSVAQGVAQRFAAAGVRLRVLKDEAPDLDPTCYAQVVTADDTAAEGTELVFVLGGDGTLLRAAELARAAGVPVLGVNLGRVGFLAEADSDKLAEAINHVIDRSYEVEERMTVDITASVDGRVLESTWALNEASVEKSSRERILDVVVEVDGRPVSAFGCDGVLVATPTGSTAYAFSAGGPVVWPDVQALLVVPSNAHALFARPLVVSPASVVALEVDPGGHPAVLCADGRRTVELPPGARVEVVGGSTPLRLVRLREGPFTDRLVEKFSLPVQGWRGPWVG</sequence>
<evidence type="ECO:0000256" key="3">
    <source>
        <dbReference type="ARBA" id="ARBA00022741"/>
    </source>
</evidence>
<protein>
    <recommendedName>
        <fullName evidence="9">NAD kinase</fullName>
        <ecNumber evidence="9">2.7.1.23</ecNumber>
    </recommendedName>
    <alternativeName>
        <fullName evidence="9">ATP-dependent NAD kinase</fullName>
    </alternativeName>
</protein>
<proteinExistence type="inferred from homology"/>
<evidence type="ECO:0000256" key="4">
    <source>
        <dbReference type="ARBA" id="ARBA00022777"/>
    </source>
</evidence>
<comment type="caution">
    <text evidence="10">The sequence shown here is derived from an EMBL/GenBank/DDBJ whole genome shotgun (WGS) entry which is preliminary data.</text>
</comment>
<comment type="subcellular location">
    <subcellularLocation>
        <location evidence="9">Cytoplasm</location>
    </subcellularLocation>
</comment>
<feature type="binding site" evidence="9">
    <location>
        <begin position="244"/>
        <end position="249"/>
    </location>
    <ligand>
        <name>NAD(+)</name>
        <dbReference type="ChEBI" id="CHEBI:57540"/>
    </ligand>
</feature>
<comment type="caution">
    <text evidence="9">Lacks conserved residue(s) required for the propagation of feature annotation.</text>
</comment>
<name>A0A495W4I0_9PSEU</name>
<dbReference type="GO" id="GO:0019674">
    <property type="term" value="P:NAD+ metabolic process"/>
    <property type="evidence" value="ECO:0007669"/>
    <property type="project" value="InterPro"/>
</dbReference>
<gene>
    <name evidence="9" type="primary">nadK</name>
    <name evidence="10" type="ORF">C8E97_5315</name>
</gene>
<dbReference type="Gene3D" id="2.60.200.30">
    <property type="entry name" value="Probable inorganic polyphosphate/atp-NAD kinase, domain 2"/>
    <property type="match status" value="1"/>
</dbReference>
<keyword evidence="7 9" id="KW-0520">NAD</keyword>
<dbReference type="GO" id="GO:0006741">
    <property type="term" value="P:NADP+ biosynthetic process"/>
    <property type="evidence" value="ECO:0007669"/>
    <property type="project" value="UniProtKB-UniRule"/>
</dbReference>
<keyword evidence="3 9" id="KW-0547">Nucleotide-binding</keyword>
<dbReference type="GO" id="GO:0003951">
    <property type="term" value="F:NAD+ kinase activity"/>
    <property type="evidence" value="ECO:0007669"/>
    <property type="project" value="UniProtKB-UniRule"/>
</dbReference>
<dbReference type="SUPFAM" id="SSF111331">
    <property type="entry name" value="NAD kinase/diacylglycerol kinase-like"/>
    <property type="match status" value="1"/>
</dbReference>
<dbReference type="EMBL" id="RBXO01000001">
    <property type="protein sequence ID" value="RKT56611.1"/>
    <property type="molecule type" value="Genomic_DNA"/>
</dbReference>
<feature type="binding site" evidence="9">
    <location>
        <position position="233"/>
    </location>
    <ligand>
        <name>NAD(+)</name>
        <dbReference type="ChEBI" id="CHEBI:57540"/>
    </ligand>
</feature>
<dbReference type="InterPro" id="IPR017438">
    <property type="entry name" value="ATP-NAD_kinase_N"/>
</dbReference>
<keyword evidence="6 9" id="KW-0521">NADP</keyword>
<keyword evidence="4 9" id="KW-0418">Kinase</keyword>
<accession>A0A495W4I0</accession>
<evidence type="ECO:0000256" key="6">
    <source>
        <dbReference type="ARBA" id="ARBA00022857"/>
    </source>
</evidence>
<comment type="cofactor">
    <cofactor evidence="9">
        <name>a divalent metal cation</name>
        <dbReference type="ChEBI" id="CHEBI:60240"/>
    </cofactor>
</comment>
<dbReference type="InterPro" id="IPR017437">
    <property type="entry name" value="ATP-NAD_kinase_PpnK-typ_C"/>
</dbReference>
<evidence type="ECO:0000313" key="11">
    <source>
        <dbReference type="Proteomes" id="UP000282084"/>
    </source>
</evidence>
<evidence type="ECO:0000313" key="10">
    <source>
        <dbReference type="EMBL" id="RKT56611.1"/>
    </source>
</evidence>
<evidence type="ECO:0000256" key="7">
    <source>
        <dbReference type="ARBA" id="ARBA00023027"/>
    </source>
</evidence>
<dbReference type="Gene3D" id="3.40.50.10330">
    <property type="entry name" value="Probable inorganic polyphosphate/atp-NAD kinase, domain 1"/>
    <property type="match status" value="1"/>
</dbReference>
<feature type="binding site" evidence="9">
    <location>
        <begin position="203"/>
        <end position="204"/>
    </location>
    <ligand>
        <name>NAD(+)</name>
        <dbReference type="ChEBI" id="CHEBI:57540"/>
    </ligand>
</feature>
<evidence type="ECO:0000256" key="1">
    <source>
        <dbReference type="ARBA" id="ARBA00022490"/>
    </source>
</evidence>
<dbReference type="PANTHER" id="PTHR20275:SF0">
    <property type="entry name" value="NAD KINASE"/>
    <property type="match status" value="1"/>
</dbReference>
<dbReference type="NCBIfam" id="NF002892">
    <property type="entry name" value="PRK03372.1"/>
    <property type="match status" value="1"/>
</dbReference>
<evidence type="ECO:0000256" key="2">
    <source>
        <dbReference type="ARBA" id="ARBA00022679"/>
    </source>
</evidence>
<dbReference type="InterPro" id="IPR002504">
    <property type="entry name" value="NADK"/>
</dbReference>
<dbReference type="GO" id="GO:0005737">
    <property type="term" value="C:cytoplasm"/>
    <property type="evidence" value="ECO:0007669"/>
    <property type="project" value="UniProtKB-SubCell"/>
</dbReference>
<dbReference type="InterPro" id="IPR016064">
    <property type="entry name" value="NAD/diacylglycerol_kinase_sf"/>
</dbReference>
<comment type="function">
    <text evidence="9">Involved in the regulation of the intracellular balance of NAD and NADP, and is a key enzyme in the biosynthesis of NADP. Catalyzes specifically the phosphorylation on 2'-hydroxyl of the adenosine moiety of NAD to yield NADP.</text>
</comment>
<dbReference type="EC" id="2.7.1.23" evidence="9"/>
<dbReference type="GO" id="GO:0005524">
    <property type="term" value="F:ATP binding"/>
    <property type="evidence" value="ECO:0007669"/>
    <property type="project" value="UniProtKB-KW"/>
</dbReference>
<evidence type="ECO:0000256" key="9">
    <source>
        <dbReference type="HAMAP-Rule" id="MF_00361"/>
    </source>
</evidence>
<dbReference type="HAMAP" id="MF_00361">
    <property type="entry name" value="NAD_kinase"/>
    <property type="match status" value="1"/>
</dbReference>
<feature type="binding site" evidence="9">
    <location>
        <position position="214"/>
    </location>
    <ligand>
        <name>NAD(+)</name>
        <dbReference type="ChEBI" id="CHEBI:57540"/>
    </ligand>
</feature>
<dbReference type="FunFam" id="2.60.200.30:FF:000007">
    <property type="entry name" value="NAD kinase"/>
    <property type="match status" value="1"/>
</dbReference>
<feature type="binding site" evidence="9">
    <location>
        <position position="134"/>
    </location>
    <ligand>
        <name>NAD(+)</name>
        <dbReference type="ChEBI" id="CHEBI:57540"/>
    </ligand>
</feature>
<comment type="catalytic activity">
    <reaction evidence="8 9">
        <text>NAD(+) + ATP = ADP + NADP(+) + H(+)</text>
        <dbReference type="Rhea" id="RHEA:18629"/>
        <dbReference type="ChEBI" id="CHEBI:15378"/>
        <dbReference type="ChEBI" id="CHEBI:30616"/>
        <dbReference type="ChEBI" id="CHEBI:57540"/>
        <dbReference type="ChEBI" id="CHEBI:58349"/>
        <dbReference type="ChEBI" id="CHEBI:456216"/>
        <dbReference type="EC" id="2.7.1.23"/>
    </reaction>
</comment>
<dbReference type="Pfam" id="PF01513">
    <property type="entry name" value="NAD_kinase"/>
    <property type="match status" value="1"/>
</dbReference>
<feature type="binding site" evidence="9">
    <location>
        <begin position="129"/>
        <end position="130"/>
    </location>
    <ligand>
        <name>NAD(+)</name>
        <dbReference type="ChEBI" id="CHEBI:57540"/>
    </ligand>
</feature>
<dbReference type="GO" id="GO:0051287">
    <property type="term" value="F:NAD binding"/>
    <property type="evidence" value="ECO:0007669"/>
    <property type="project" value="UniProtKB-ARBA"/>
</dbReference>
<evidence type="ECO:0000256" key="8">
    <source>
        <dbReference type="ARBA" id="ARBA00047925"/>
    </source>
</evidence>
<keyword evidence="1 9" id="KW-0963">Cytoplasm</keyword>
<reference evidence="10 11" key="1">
    <citation type="submission" date="2018-10" db="EMBL/GenBank/DDBJ databases">
        <title>Sequencing the genomes of 1000 actinobacteria strains.</title>
        <authorList>
            <person name="Klenk H.-P."/>
        </authorList>
    </citation>
    <scope>NUCLEOTIDE SEQUENCE [LARGE SCALE GENOMIC DNA]</scope>
    <source>
        <strain evidence="10 11">DSM 43800</strain>
    </source>
</reference>
<organism evidence="10 11">
    <name type="scientific">Saccharothrix australiensis</name>
    <dbReference type="NCBI Taxonomy" id="2072"/>
    <lineage>
        <taxon>Bacteria</taxon>
        <taxon>Bacillati</taxon>
        <taxon>Actinomycetota</taxon>
        <taxon>Actinomycetes</taxon>
        <taxon>Pseudonocardiales</taxon>
        <taxon>Pseudonocardiaceae</taxon>
        <taxon>Saccharothrix</taxon>
    </lineage>
</organism>
<evidence type="ECO:0000256" key="5">
    <source>
        <dbReference type="ARBA" id="ARBA00022840"/>
    </source>
</evidence>
<comment type="similarity">
    <text evidence="9">Belongs to the NAD kinase family.</text>
</comment>
<dbReference type="Pfam" id="PF20143">
    <property type="entry name" value="NAD_kinase_C"/>
    <property type="match status" value="1"/>
</dbReference>